<accession>A0AAD1Y3P3</accession>
<reference evidence="1" key="1">
    <citation type="submission" date="2023-07" db="EMBL/GenBank/DDBJ databases">
        <authorList>
            <consortium name="AG Swart"/>
            <person name="Singh M."/>
            <person name="Singh A."/>
            <person name="Seah K."/>
            <person name="Emmerich C."/>
        </authorList>
    </citation>
    <scope>NUCLEOTIDE SEQUENCE</scope>
    <source>
        <strain evidence="1">DP1</strain>
    </source>
</reference>
<organism evidence="1 2">
    <name type="scientific">Euplotes crassus</name>
    <dbReference type="NCBI Taxonomy" id="5936"/>
    <lineage>
        <taxon>Eukaryota</taxon>
        <taxon>Sar</taxon>
        <taxon>Alveolata</taxon>
        <taxon>Ciliophora</taxon>
        <taxon>Intramacronucleata</taxon>
        <taxon>Spirotrichea</taxon>
        <taxon>Hypotrichia</taxon>
        <taxon>Euplotida</taxon>
        <taxon>Euplotidae</taxon>
        <taxon>Moneuplotes</taxon>
    </lineage>
</organism>
<name>A0AAD1Y3P3_EUPCR</name>
<dbReference type="AlphaFoldDB" id="A0AAD1Y3P3"/>
<protein>
    <submittedName>
        <fullName evidence="1">Uncharacterized protein</fullName>
    </submittedName>
</protein>
<proteinExistence type="predicted"/>
<gene>
    <name evidence="1" type="ORF">ECRASSUSDP1_LOCUS23808</name>
</gene>
<keyword evidence="2" id="KW-1185">Reference proteome</keyword>
<dbReference type="Proteomes" id="UP001295684">
    <property type="component" value="Unassembled WGS sequence"/>
</dbReference>
<comment type="caution">
    <text evidence="1">The sequence shown here is derived from an EMBL/GenBank/DDBJ whole genome shotgun (WGS) entry which is preliminary data.</text>
</comment>
<sequence length="106" mass="12605">MREIECISDRSRKVTESLCEFARLKPPKYTTKIRANPRNFRNDKDNTQEKHKKKRNTIFHFSLLHNIPPILSQAESKKYHICKICWETVTQKTSQLKITLSTVIQF</sequence>
<evidence type="ECO:0000313" key="1">
    <source>
        <dbReference type="EMBL" id="CAI2382337.1"/>
    </source>
</evidence>
<dbReference type="EMBL" id="CAMPGE010024506">
    <property type="protein sequence ID" value="CAI2382337.1"/>
    <property type="molecule type" value="Genomic_DNA"/>
</dbReference>
<evidence type="ECO:0000313" key="2">
    <source>
        <dbReference type="Proteomes" id="UP001295684"/>
    </source>
</evidence>